<name>A0A2M4DF81_ANODA</name>
<organism evidence="1">
    <name type="scientific">Anopheles darlingi</name>
    <name type="common">Mosquito</name>
    <dbReference type="NCBI Taxonomy" id="43151"/>
    <lineage>
        <taxon>Eukaryota</taxon>
        <taxon>Metazoa</taxon>
        <taxon>Ecdysozoa</taxon>
        <taxon>Arthropoda</taxon>
        <taxon>Hexapoda</taxon>
        <taxon>Insecta</taxon>
        <taxon>Pterygota</taxon>
        <taxon>Neoptera</taxon>
        <taxon>Endopterygota</taxon>
        <taxon>Diptera</taxon>
        <taxon>Nematocera</taxon>
        <taxon>Culicoidea</taxon>
        <taxon>Culicidae</taxon>
        <taxon>Anophelinae</taxon>
        <taxon>Anopheles</taxon>
    </lineage>
</organism>
<evidence type="ECO:0000313" key="1">
    <source>
        <dbReference type="EMBL" id="MBW76240.1"/>
    </source>
</evidence>
<reference evidence="1" key="1">
    <citation type="submission" date="2018-01" db="EMBL/GenBank/DDBJ databases">
        <title>An insight into the sialome of Amazonian anophelines.</title>
        <authorList>
            <person name="Ribeiro J.M."/>
            <person name="Scarpassa V."/>
            <person name="Calvo E."/>
        </authorList>
    </citation>
    <scope>NUCLEOTIDE SEQUENCE</scope>
</reference>
<proteinExistence type="predicted"/>
<sequence length="119" mass="13185">MVLPFPVPVAVLGTMLGLSHPGRGRPVHLTRGALGHLQQEPSVAVYLTTGRWRRTIPDLISIECLINLRYLMKSHVGPHWGPRTHFVDIARATLAYVRALEASSSVLAAANIRRRSYRA</sequence>
<protein>
    <submittedName>
        <fullName evidence="1">Putative secreted protein</fullName>
    </submittedName>
</protein>
<dbReference type="AlphaFoldDB" id="A0A2M4DF81"/>
<dbReference type="EMBL" id="GGFL01012062">
    <property type="protein sequence ID" value="MBW76240.1"/>
    <property type="molecule type" value="Transcribed_RNA"/>
</dbReference>
<accession>A0A2M4DF81</accession>